<dbReference type="Proteomes" id="UP000765509">
    <property type="component" value="Unassembled WGS sequence"/>
</dbReference>
<organism evidence="1 2">
    <name type="scientific">Austropuccinia psidii MF-1</name>
    <dbReference type="NCBI Taxonomy" id="1389203"/>
    <lineage>
        <taxon>Eukaryota</taxon>
        <taxon>Fungi</taxon>
        <taxon>Dikarya</taxon>
        <taxon>Basidiomycota</taxon>
        <taxon>Pucciniomycotina</taxon>
        <taxon>Pucciniomycetes</taxon>
        <taxon>Pucciniales</taxon>
        <taxon>Sphaerophragmiaceae</taxon>
        <taxon>Austropuccinia</taxon>
    </lineage>
</organism>
<proteinExistence type="predicted"/>
<name>A0A9Q3IFW5_9BASI</name>
<gene>
    <name evidence="1" type="ORF">O181_081376</name>
</gene>
<dbReference type="AlphaFoldDB" id="A0A9Q3IFW5"/>
<evidence type="ECO:0000313" key="1">
    <source>
        <dbReference type="EMBL" id="MBW0541661.1"/>
    </source>
</evidence>
<sequence length="82" mass="9564">MWKHTQDAQTLLVKPTKEMAYIHGTDTKITVCVANEQHPLIIDRGLRCSIVDREYLDRHFPNWENQILPTKANNFKRASGKM</sequence>
<keyword evidence="2" id="KW-1185">Reference proteome</keyword>
<protein>
    <submittedName>
        <fullName evidence="1">Uncharacterized protein</fullName>
    </submittedName>
</protein>
<reference evidence="1" key="1">
    <citation type="submission" date="2021-03" db="EMBL/GenBank/DDBJ databases">
        <title>Draft genome sequence of rust myrtle Austropuccinia psidii MF-1, a brazilian biotype.</title>
        <authorList>
            <person name="Quecine M.C."/>
            <person name="Pachon D.M.R."/>
            <person name="Bonatelli M.L."/>
            <person name="Correr F.H."/>
            <person name="Franceschini L.M."/>
            <person name="Leite T.F."/>
            <person name="Margarido G.R.A."/>
            <person name="Almeida C.A."/>
            <person name="Ferrarezi J.A."/>
            <person name="Labate C.A."/>
        </authorList>
    </citation>
    <scope>NUCLEOTIDE SEQUENCE</scope>
    <source>
        <strain evidence="1">MF-1</strain>
    </source>
</reference>
<evidence type="ECO:0000313" key="2">
    <source>
        <dbReference type="Proteomes" id="UP000765509"/>
    </source>
</evidence>
<comment type="caution">
    <text evidence="1">The sequence shown here is derived from an EMBL/GenBank/DDBJ whole genome shotgun (WGS) entry which is preliminary data.</text>
</comment>
<dbReference type="EMBL" id="AVOT02046347">
    <property type="protein sequence ID" value="MBW0541661.1"/>
    <property type="molecule type" value="Genomic_DNA"/>
</dbReference>
<accession>A0A9Q3IFW5</accession>